<dbReference type="SUPFAM" id="SSF47473">
    <property type="entry name" value="EF-hand"/>
    <property type="match status" value="1"/>
</dbReference>
<evidence type="ECO:0000256" key="4">
    <source>
        <dbReference type="ARBA" id="ARBA00022630"/>
    </source>
</evidence>
<dbReference type="STRING" id="4558.A0A1W0VXJ9"/>
<comment type="subcellular location">
    <subcellularLocation>
        <location evidence="1">Membrane</location>
        <topology evidence="1">Multi-pass membrane protein</topology>
    </subcellularLocation>
</comment>
<dbReference type="CDD" id="cd06186">
    <property type="entry name" value="NOX_Duox_like_FAD_NADP"/>
    <property type="match status" value="1"/>
</dbReference>
<dbReference type="Pfam" id="PF13499">
    <property type="entry name" value="EF-hand_7"/>
    <property type="match status" value="1"/>
</dbReference>
<dbReference type="InterPro" id="IPR002048">
    <property type="entry name" value="EF_hand_dom"/>
</dbReference>
<dbReference type="Gene3D" id="3.40.50.80">
    <property type="entry name" value="Nucleotide-binding domain of ferredoxin-NADP reductase (FNR) module"/>
    <property type="match status" value="1"/>
</dbReference>
<dbReference type="InterPro" id="IPR013121">
    <property type="entry name" value="Fe_red_NAD-bd_6"/>
</dbReference>
<dbReference type="SFLD" id="SFLDG01169">
    <property type="entry name" value="NADPH_oxidase_subgroup_(NOX)"/>
    <property type="match status" value="1"/>
</dbReference>
<keyword evidence="10 14" id="KW-1133">Transmembrane helix</keyword>
<dbReference type="SMART" id="SM00054">
    <property type="entry name" value="EFh"/>
    <property type="match status" value="2"/>
</dbReference>
<dbReference type="eggNOG" id="KOG0039">
    <property type="taxonomic scope" value="Eukaryota"/>
</dbReference>
<dbReference type="GO" id="GO:0005509">
    <property type="term" value="F:calcium ion binding"/>
    <property type="evidence" value="ECO:0007669"/>
    <property type="project" value="EnsemblPlants"/>
</dbReference>
<dbReference type="InterPro" id="IPR013130">
    <property type="entry name" value="Fe3_Rdtase_TM_dom"/>
</dbReference>
<keyword evidence="5 14" id="KW-0812">Transmembrane</keyword>
<comment type="similarity">
    <text evidence="2">Belongs to the RBOH (TC 5.B.1.3) family.</text>
</comment>
<dbReference type="EMBL" id="CM000762">
    <property type="protein sequence ID" value="OQU86843.1"/>
    <property type="molecule type" value="Genomic_DNA"/>
</dbReference>
<dbReference type="InterPro" id="IPR050369">
    <property type="entry name" value="RBOH/FRE"/>
</dbReference>
<feature type="transmembrane region" description="Helical" evidence="14">
    <location>
        <begin position="516"/>
        <end position="536"/>
    </location>
</feature>
<reference evidence="17 18" key="1">
    <citation type="journal article" date="2009" name="Nature">
        <title>The Sorghum bicolor genome and the diversification of grasses.</title>
        <authorList>
            <person name="Paterson A.H."/>
            <person name="Bowers J.E."/>
            <person name="Bruggmann R."/>
            <person name="Dubchak I."/>
            <person name="Grimwood J."/>
            <person name="Gundlach H."/>
            <person name="Haberer G."/>
            <person name="Hellsten U."/>
            <person name="Mitros T."/>
            <person name="Poliakov A."/>
            <person name="Schmutz J."/>
            <person name="Spannagl M."/>
            <person name="Tang H."/>
            <person name="Wang X."/>
            <person name="Wicker T."/>
            <person name="Bharti A.K."/>
            <person name="Chapman J."/>
            <person name="Feltus F.A."/>
            <person name="Gowik U."/>
            <person name="Grigoriev I.V."/>
            <person name="Lyons E."/>
            <person name="Maher C.A."/>
            <person name="Martis M."/>
            <person name="Narechania A."/>
            <person name="Otillar R.P."/>
            <person name="Penning B.W."/>
            <person name="Salamov A.A."/>
            <person name="Wang Y."/>
            <person name="Zhang L."/>
            <person name="Carpita N.C."/>
            <person name="Freeling M."/>
            <person name="Gingle A.R."/>
            <person name="Hash C.T."/>
            <person name="Keller B."/>
            <person name="Klein P."/>
            <person name="Kresovich S."/>
            <person name="McCann M.C."/>
            <person name="Ming R."/>
            <person name="Peterson D.G."/>
            <person name="Mehboob-ur-Rahman"/>
            <person name="Ware D."/>
            <person name="Westhoff P."/>
            <person name="Mayer K.F."/>
            <person name="Messing J."/>
            <person name="Rokhsar D.S."/>
        </authorList>
    </citation>
    <scope>NUCLEOTIDE SEQUENCE [LARGE SCALE GENOMIC DNA]</scope>
    <source>
        <strain evidence="18">cv. BTx623</strain>
    </source>
</reference>
<dbReference type="CDD" id="cd00051">
    <property type="entry name" value="EFh"/>
    <property type="match status" value="1"/>
</dbReference>
<dbReference type="Pfam" id="PF08030">
    <property type="entry name" value="NAD_binding_6"/>
    <property type="match status" value="1"/>
</dbReference>
<dbReference type="FunFam" id="3.40.50.80:FF:000034">
    <property type="entry name" value="Respiratory burst oxidase homolog protein B"/>
    <property type="match status" value="1"/>
</dbReference>
<keyword evidence="12 14" id="KW-0472">Membrane</keyword>
<evidence type="ECO:0000313" key="17">
    <source>
        <dbReference type="EMBL" id="OQU86843.1"/>
    </source>
</evidence>
<dbReference type="PANTHER" id="PTHR11972:SF64">
    <property type="entry name" value="RESPIRATORY BURST OXIDASE HOMOLOG PROTEIN B"/>
    <property type="match status" value="1"/>
</dbReference>
<keyword evidence="18" id="KW-1185">Reference proteome</keyword>
<evidence type="ECO:0000256" key="2">
    <source>
        <dbReference type="ARBA" id="ARBA00007975"/>
    </source>
</evidence>
<keyword evidence="4" id="KW-0285">Flavoprotein</keyword>
<dbReference type="InterPro" id="IPR017938">
    <property type="entry name" value="Riboflavin_synthase-like_b-brl"/>
</dbReference>
<dbReference type="FunCoup" id="A0A1W0VXJ9">
    <property type="interactions" value="1090"/>
</dbReference>
<evidence type="ECO:0000256" key="10">
    <source>
        <dbReference type="ARBA" id="ARBA00022989"/>
    </source>
</evidence>
<protein>
    <submittedName>
        <fullName evidence="17">Uncharacterized protein</fullName>
    </submittedName>
</protein>
<keyword evidence="9" id="KW-0521">NADP</keyword>
<evidence type="ECO:0000256" key="14">
    <source>
        <dbReference type="SAM" id="Phobius"/>
    </source>
</evidence>
<keyword evidence="11" id="KW-0560">Oxidoreductase</keyword>
<dbReference type="InterPro" id="IPR013623">
    <property type="entry name" value="NADPH_Ox"/>
</dbReference>
<dbReference type="InterPro" id="IPR000778">
    <property type="entry name" value="Cyt_b245_heavy_chain"/>
</dbReference>
<evidence type="ECO:0000256" key="8">
    <source>
        <dbReference type="ARBA" id="ARBA00022837"/>
    </source>
</evidence>
<dbReference type="Gene3D" id="2.40.30.10">
    <property type="entry name" value="Translation factors"/>
    <property type="match status" value="1"/>
</dbReference>
<dbReference type="FunFam" id="2.40.30.10:FF:000019">
    <property type="entry name" value="Respiratory burst oxidase homolog A"/>
    <property type="match status" value="1"/>
</dbReference>
<keyword evidence="6" id="KW-0479">Metal-binding</keyword>
<dbReference type="InterPro" id="IPR017927">
    <property type="entry name" value="FAD-bd_FR_type"/>
</dbReference>
<feature type="domain" description="FAD-binding FR-type" evidence="16">
    <location>
        <begin position="606"/>
        <end position="734"/>
    </location>
</feature>
<dbReference type="InParanoid" id="A0A1W0VXJ9"/>
<feature type="transmembrane region" description="Helical" evidence="14">
    <location>
        <begin position="556"/>
        <end position="577"/>
    </location>
</feature>
<dbReference type="OMA" id="FHHATHE"/>
<dbReference type="PROSITE" id="PS51384">
    <property type="entry name" value="FAD_FR"/>
    <property type="match status" value="1"/>
</dbReference>
<feature type="region of interest" description="Disordered" evidence="13">
    <location>
        <begin position="76"/>
        <end position="125"/>
    </location>
</feature>
<evidence type="ECO:0000256" key="11">
    <source>
        <dbReference type="ARBA" id="ARBA00023002"/>
    </source>
</evidence>
<dbReference type="GO" id="GO:0005886">
    <property type="term" value="C:plasma membrane"/>
    <property type="evidence" value="ECO:0000318"/>
    <property type="project" value="GO_Central"/>
</dbReference>
<feature type="region of interest" description="Disordered" evidence="13">
    <location>
        <begin position="1"/>
        <end position="43"/>
    </location>
</feature>
<evidence type="ECO:0000256" key="7">
    <source>
        <dbReference type="ARBA" id="ARBA00022827"/>
    </source>
</evidence>
<dbReference type="Gramene" id="OQU86843">
    <property type="protein sequence ID" value="OQU86843"/>
    <property type="gene ID" value="SORBI_3003G161500"/>
</dbReference>
<feature type="compositionally biased region" description="Polar residues" evidence="13">
    <location>
        <begin position="108"/>
        <end position="120"/>
    </location>
</feature>
<feature type="domain" description="EF-hand" evidence="15">
    <location>
        <begin position="293"/>
        <end position="328"/>
    </location>
</feature>
<evidence type="ECO:0000256" key="6">
    <source>
        <dbReference type="ARBA" id="ARBA00022723"/>
    </source>
</evidence>
<keyword evidence="3" id="KW-0575">Peroxidase</keyword>
<organism evidence="17 18">
    <name type="scientific">Sorghum bicolor</name>
    <name type="common">Sorghum</name>
    <name type="synonym">Sorghum vulgare</name>
    <dbReference type="NCBI Taxonomy" id="4558"/>
    <lineage>
        <taxon>Eukaryota</taxon>
        <taxon>Viridiplantae</taxon>
        <taxon>Streptophyta</taxon>
        <taxon>Embryophyta</taxon>
        <taxon>Tracheophyta</taxon>
        <taxon>Spermatophyta</taxon>
        <taxon>Magnoliopsida</taxon>
        <taxon>Liliopsida</taxon>
        <taxon>Poales</taxon>
        <taxon>Poaceae</taxon>
        <taxon>PACMAD clade</taxon>
        <taxon>Panicoideae</taxon>
        <taxon>Andropogonodae</taxon>
        <taxon>Andropogoneae</taxon>
        <taxon>Sorghinae</taxon>
        <taxon>Sorghum</taxon>
    </lineage>
</organism>
<dbReference type="InterPro" id="IPR013112">
    <property type="entry name" value="FAD-bd_8"/>
</dbReference>
<evidence type="ECO:0000256" key="12">
    <source>
        <dbReference type="ARBA" id="ARBA00023136"/>
    </source>
</evidence>
<keyword evidence="8" id="KW-0106">Calcium</keyword>
<sequence>MAATEAAMDTGSSRRSQDDTATLIPHSGNLGESSQKGVKTTRFKDDDEVVEITIVQRDSVAIEDVRAVDDGSGHGGGFDGLSLVSPSSSRSGKLSSKIRQVKNGLKMKSSSSKAPQTQLGKNVRKRLNRSKSGAAVALKGLQFVTAKVGHDGWAAVEKRFNQLQVDGVLLRSRFGKCIGNFSGSIEYVSPYSYLNNANTSIALDCAGMDGSDEFAVQVFDSLARKRGITKQLLTKDELKDFWEQLSDQGFDNRLQTFFDMVDKNADGRITAEEVKEIITLSASANKLSKLKDRADEYTALIMEELDRDNLGYIELEDLEALLLQSPSQAAARSTTQSSKLSKALSMKLASNKNTGPLYHYWQEFMYFLEENWKRIWVMTLWLSICIGLFIWKFIQYRNRAVFHIMGYCVCTAKGAAETLKFNMALVLFPVCRNTITWIRSKTKIGAVVPFNDNINFHKVIAAGVAVGVALHAGAHLTCDFPRLLHASDVAYEPMKPFFGDKRPPNYWWFVKGTEGWTGVVMVVLMTIAFVLAQPWFRRNRLKDSNPLKKMTGFNAFWFTHHLFVIVYALLVVHGICLYLSRKWYKKTTWMYLAVPVLLYVSERIIRLFRSHDAVRIQKVAVYPGNVLALYMSKPPGFRYRSGQYIFINCRAVSPYEWHPFSITSAPGDDYLSVHIRTRGDWTSRLRTVFSEACRPPTDGESGLLRADLSKGITESNARFPKLLIDGPYGAPAQDYREYDVLLLIGLGIGATPLISIVKDVLNHIQHGGSVAGTEPDGSGKAKKRPFMTKRAYFYWVTREEGSFEWFRGVMNEVAEKDKDGVIELHNHCSSVYEEGDARSALIVMLQELQHAKKGVDILSGTSVKTHFARPNWRSVFKHVAVNHENQRVGVFYCGEPVLVPQLRQFSADFTHKTNTKFEFHKENF</sequence>
<dbReference type="Proteomes" id="UP000000768">
    <property type="component" value="Chromosome 3"/>
</dbReference>
<keyword evidence="7" id="KW-0274">FAD</keyword>
<dbReference type="SFLD" id="SFLDG01168">
    <property type="entry name" value="Ferric_reductase_subgroup_(FRE"/>
    <property type="match status" value="1"/>
</dbReference>
<feature type="compositionally biased region" description="Low complexity" evidence="13">
    <location>
        <begin position="80"/>
        <end position="95"/>
    </location>
</feature>
<dbReference type="Pfam" id="PF08022">
    <property type="entry name" value="FAD_binding_8"/>
    <property type="match status" value="1"/>
</dbReference>
<accession>A0A1W0VXJ9</accession>
<dbReference type="InterPro" id="IPR018247">
    <property type="entry name" value="EF_Hand_1_Ca_BS"/>
</dbReference>
<dbReference type="Gene3D" id="1.10.238.10">
    <property type="entry name" value="EF-hand"/>
    <property type="match status" value="1"/>
</dbReference>
<feature type="transmembrane region" description="Helical" evidence="14">
    <location>
        <begin position="375"/>
        <end position="394"/>
    </location>
</feature>
<evidence type="ECO:0000256" key="1">
    <source>
        <dbReference type="ARBA" id="ARBA00004141"/>
    </source>
</evidence>
<evidence type="ECO:0000259" key="15">
    <source>
        <dbReference type="PROSITE" id="PS50222"/>
    </source>
</evidence>
<dbReference type="InterPro" id="IPR011992">
    <property type="entry name" value="EF-hand-dom_pair"/>
</dbReference>
<evidence type="ECO:0000256" key="13">
    <source>
        <dbReference type="SAM" id="MobiDB-lite"/>
    </source>
</evidence>
<dbReference type="PROSITE" id="PS50222">
    <property type="entry name" value="EF_HAND_2"/>
    <property type="match status" value="2"/>
</dbReference>
<evidence type="ECO:0000256" key="3">
    <source>
        <dbReference type="ARBA" id="ARBA00022559"/>
    </source>
</evidence>
<dbReference type="PROSITE" id="PS00018">
    <property type="entry name" value="EF_HAND_1"/>
    <property type="match status" value="1"/>
</dbReference>
<proteinExistence type="inferred from homology"/>
<evidence type="ECO:0000313" key="18">
    <source>
        <dbReference type="Proteomes" id="UP000000768"/>
    </source>
</evidence>
<dbReference type="Pfam" id="PF08414">
    <property type="entry name" value="NADPH_Ox"/>
    <property type="match status" value="2"/>
</dbReference>
<dbReference type="GO" id="GO:0016174">
    <property type="term" value="F:NAD(P)H oxidase H2O2-forming activity"/>
    <property type="evidence" value="ECO:0000318"/>
    <property type="project" value="GO_Central"/>
</dbReference>
<evidence type="ECO:0000256" key="9">
    <source>
        <dbReference type="ARBA" id="ARBA00022857"/>
    </source>
</evidence>
<evidence type="ECO:0000259" key="16">
    <source>
        <dbReference type="PROSITE" id="PS51384"/>
    </source>
</evidence>
<dbReference type="PANTHER" id="PTHR11972">
    <property type="entry name" value="NADPH OXIDASE"/>
    <property type="match status" value="1"/>
</dbReference>
<dbReference type="SUPFAM" id="SSF63380">
    <property type="entry name" value="Riboflavin synthase domain-like"/>
    <property type="match status" value="1"/>
</dbReference>
<dbReference type="SUPFAM" id="SSF52343">
    <property type="entry name" value="Ferredoxin reductase-like, C-terminal NADP-linked domain"/>
    <property type="match status" value="1"/>
</dbReference>
<gene>
    <name evidence="17" type="ORF">SORBI_3003G161500</name>
</gene>
<dbReference type="AlphaFoldDB" id="A0A1W0VXJ9"/>
<dbReference type="InterPro" id="IPR039261">
    <property type="entry name" value="FNR_nucleotide-bd"/>
</dbReference>
<evidence type="ECO:0000256" key="5">
    <source>
        <dbReference type="ARBA" id="ARBA00022692"/>
    </source>
</evidence>
<reference evidence="18" key="2">
    <citation type="journal article" date="2018" name="Plant J.">
        <title>The Sorghum bicolor reference genome: improved assembly, gene annotations, a transcriptome atlas, and signatures of genome organization.</title>
        <authorList>
            <person name="McCormick R.F."/>
            <person name="Truong S.K."/>
            <person name="Sreedasyam A."/>
            <person name="Jenkins J."/>
            <person name="Shu S."/>
            <person name="Sims D."/>
            <person name="Kennedy M."/>
            <person name="Amirebrahimi M."/>
            <person name="Weers B.D."/>
            <person name="McKinley B."/>
            <person name="Mattison A."/>
            <person name="Morishige D.T."/>
            <person name="Grimwood J."/>
            <person name="Schmutz J."/>
            <person name="Mullet J.E."/>
        </authorList>
    </citation>
    <scope>NUCLEOTIDE SEQUENCE [LARGE SCALE GENOMIC DNA]</scope>
    <source>
        <strain evidence="18">cv. BTx623</strain>
    </source>
</reference>
<dbReference type="GO" id="GO:0004601">
    <property type="term" value="F:peroxidase activity"/>
    <property type="evidence" value="ECO:0007669"/>
    <property type="project" value="UniProtKB-KW"/>
</dbReference>
<dbReference type="Pfam" id="PF01794">
    <property type="entry name" value="Ferric_reduct"/>
    <property type="match status" value="1"/>
</dbReference>
<dbReference type="PRINTS" id="PR00466">
    <property type="entry name" value="GP91PHOX"/>
</dbReference>
<name>A0A1W0VXJ9_SORBI</name>
<feature type="domain" description="EF-hand" evidence="15">
    <location>
        <begin position="249"/>
        <end position="284"/>
    </location>
</feature>